<keyword evidence="2" id="KW-1185">Reference proteome</keyword>
<name>D2NQC1_ROTMD</name>
<organism evidence="1 2">
    <name type="scientific">Rothia mucilaginosa (strain DY-18)</name>
    <name type="common">Stomatococcus mucilaginosus</name>
    <dbReference type="NCBI Taxonomy" id="680646"/>
    <lineage>
        <taxon>Bacteria</taxon>
        <taxon>Bacillati</taxon>
        <taxon>Actinomycetota</taxon>
        <taxon>Actinomycetes</taxon>
        <taxon>Micrococcales</taxon>
        <taxon>Micrococcaceae</taxon>
        <taxon>Rothia</taxon>
    </lineage>
</organism>
<reference evidence="1 2" key="2">
    <citation type="journal article" date="2010" name="J Osaka Dent Univ">
        <title>Isolation and identification of Rothia mucilaginosa from persistent apical periodontitis lesions.</title>
        <authorList>
            <person name="Yamane K."/>
            <person name="Yoshida M."/>
            <person name="Fujihira T."/>
            <person name="Baba T."/>
            <person name="Tsuji N."/>
            <person name="Hayashi H."/>
            <person name="Sugimori C."/>
            <person name="Yamanaka T."/>
            <person name="Mashimo C."/>
            <person name="Nambu T."/>
            <person name="Kawai H."/>
            <person name="Fukushima H."/>
        </authorList>
    </citation>
    <scope>NUCLEOTIDE SEQUENCE [LARGE SCALE GENOMIC DNA]</scope>
    <source>
        <strain evidence="1 2">DY-18</strain>
    </source>
</reference>
<dbReference type="Proteomes" id="UP000001883">
    <property type="component" value="Chromosome"/>
</dbReference>
<proteinExistence type="predicted"/>
<evidence type="ECO:0000313" key="1">
    <source>
        <dbReference type="EMBL" id="BAI63847.1"/>
    </source>
</evidence>
<reference evidence="1 2" key="3">
    <citation type="journal article" date="2010" name="Sequencing">
        <title>Complete Genome Sequence of Rothia mucilaginosa DY-18: A Clinical Isolate with Dense Meshwork-Like Structures from a Persistent Apical Periodontitis Lesion.</title>
        <authorList>
            <person name="Yamane K."/>
            <person name="Nambu T."/>
            <person name="Yamanaka T."/>
            <person name="Mashimo C."/>
            <person name="Sugimori C."/>
            <person name="Leung K.-P."/>
            <person name="Fukushima H."/>
        </authorList>
    </citation>
    <scope>NUCLEOTIDE SEQUENCE [LARGE SCALE GENOMIC DNA]</scope>
    <source>
        <strain evidence="1 2">DY-18</strain>
    </source>
</reference>
<dbReference type="HOGENOM" id="CLU_3316385_0_0_11"/>
<sequence>MVDADRWALPVVHIVGKVLHCLSKDFVPDFPKIFCGFSG</sequence>
<dbReference type="EMBL" id="AP011540">
    <property type="protein sequence ID" value="BAI63847.1"/>
    <property type="molecule type" value="Genomic_DNA"/>
</dbReference>
<dbReference type="AlphaFoldDB" id="D2NQC1"/>
<gene>
    <name evidence="1" type="ordered locus">RMDY18_00150</name>
</gene>
<accession>D2NQC1</accession>
<protein>
    <submittedName>
        <fullName evidence="1">Uncharacterized protein</fullName>
    </submittedName>
</protein>
<dbReference type="KEGG" id="rmu:RMDY18_00150"/>
<evidence type="ECO:0000313" key="2">
    <source>
        <dbReference type="Proteomes" id="UP000001883"/>
    </source>
</evidence>
<reference evidence="2" key="1">
    <citation type="submission" date="2009-07" db="EMBL/GenBank/DDBJ databases">
        <title>Complete genome sequence of Rothia mucilaginosa DJ.</title>
        <authorList>
            <person name="Yamane K."/>
            <person name="Nambu T."/>
            <person name="Mashimo C."/>
            <person name="Sugimori C."/>
            <person name="Yamanaka T."/>
            <person name="Leung K."/>
            <person name="Fukushima H."/>
        </authorList>
    </citation>
    <scope>NUCLEOTIDE SEQUENCE [LARGE SCALE GENOMIC DNA]</scope>
    <source>
        <strain evidence="2">DY-18</strain>
    </source>
</reference>